<evidence type="ECO:0000313" key="2">
    <source>
        <dbReference type="EMBL" id="MFD0923526.1"/>
    </source>
</evidence>
<feature type="compositionally biased region" description="Low complexity" evidence="1">
    <location>
        <begin position="10"/>
        <end position="20"/>
    </location>
</feature>
<dbReference type="EMBL" id="JBHTIW010000036">
    <property type="protein sequence ID" value="MFD0923526.1"/>
    <property type="molecule type" value="Genomic_DNA"/>
</dbReference>
<dbReference type="Proteomes" id="UP001597018">
    <property type="component" value="Unassembled WGS sequence"/>
</dbReference>
<evidence type="ECO:0000256" key="1">
    <source>
        <dbReference type="SAM" id="MobiDB-lite"/>
    </source>
</evidence>
<name>A0ABW3FYQ3_9PSEU</name>
<reference evidence="3" key="1">
    <citation type="journal article" date="2019" name="Int. J. Syst. Evol. Microbiol.">
        <title>The Global Catalogue of Microorganisms (GCM) 10K type strain sequencing project: providing services to taxonomists for standard genome sequencing and annotation.</title>
        <authorList>
            <consortium name="The Broad Institute Genomics Platform"/>
            <consortium name="The Broad Institute Genome Sequencing Center for Infectious Disease"/>
            <person name="Wu L."/>
            <person name="Ma J."/>
        </authorList>
    </citation>
    <scope>NUCLEOTIDE SEQUENCE [LARGE SCALE GENOMIC DNA]</scope>
    <source>
        <strain evidence="3">CCUG 56401</strain>
    </source>
</reference>
<feature type="region of interest" description="Disordered" evidence="1">
    <location>
        <begin position="82"/>
        <end position="114"/>
    </location>
</feature>
<keyword evidence="3" id="KW-1185">Reference proteome</keyword>
<dbReference type="RefSeq" id="WP_345600662.1">
    <property type="nucleotide sequence ID" value="NZ_BAABLT010000012.1"/>
</dbReference>
<comment type="caution">
    <text evidence="2">The sequence shown here is derived from an EMBL/GenBank/DDBJ whole genome shotgun (WGS) entry which is preliminary data.</text>
</comment>
<protein>
    <submittedName>
        <fullName evidence="2">Uncharacterized protein</fullName>
    </submittedName>
</protein>
<organism evidence="2 3">
    <name type="scientific">Saccharopolyspora rosea</name>
    <dbReference type="NCBI Taxonomy" id="524884"/>
    <lineage>
        <taxon>Bacteria</taxon>
        <taxon>Bacillati</taxon>
        <taxon>Actinomycetota</taxon>
        <taxon>Actinomycetes</taxon>
        <taxon>Pseudonocardiales</taxon>
        <taxon>Pseudonocardiaceae</taxon>
        <taxon>Saccharopolyspora</taxon>
    </lineage>
</organism>
<proteinExistence type="predicted"/>
<evidence type="ECO:0000313" key="3">
    <source>
        <dbReference type="Proteomes" id="UP001597018"/>
    </source>
</evidence>
<accession>A0ABW3FYQ3</accession>
<gene>
    <name evidence="2" type="ORF">ACFQ16_27610</name>
</gene>
<feature type="region of interest" description="Disordered" evidence="1">
    <location>
        <begin position="1"/>
        <end position="69"/>
    </location>
</feature>
<sequence length="171" mass="18619">MTTDDRKETATPADRPAADPVGTVRIHPDDAPDDPAARRAVKTSGGWTMLTRPESSAPGAPCPAGVGDWPRQPLGHLAAVLGHPDGVDARPRPALRRHPAGLDHQPHSRAPARAPAEPVVPSFWEEAKLYCRACRNATALLEYWYDRYRELADDLNPAAARDVPQWTDTVD</sequence>